<proteinExistence type="predicted"/>
<gene>
    <name evidence="2" type="ORF">Gorai_021103</name>
</gene>
<feature type="region of interest" description="Disordered" evidence="1">
    <location>
        <begin position="160"/>
        <end position="186"/>
    </location>
</feature>
<evidence type="ECO:0000313" key="2">
    <source>
        <dbReference type="EMBL" id="MBA0578831.1"/>
    </source>
</evidence>
<accession>A0A7J8NPB3</accession>
<dbReference type="AlphaFoldDB" id="A0A7J8NPB3"/>
<evidence type="ECO:0000313" key="3">
    <source>
        <dbReference type="Proteomes" id="UP000593578"/>
    </source>
</evidence>
<name>A0A7J8NPB3_GOSRA</name>
<dbReference type="Proteomes" id="UP000593578">
    <property type="component" value="Unassembled WGS sequence"/>
</dbReference>
<protein>
    <submittedName>
        <fullName evidence="2">Uncharacterized protein</fullName>
    </submittedName>
</protein>
<evidence type="ECO:0000256" key="1">
    <source>
        <dbReference type="SAM" id="MobiDB-lite"/>
    </source>
</evidence>
<reference evidence="2 3" key="1">
    <citation type="journal article" date="2019" name="Genome Biol. Evol.">
        <title>Insights into the evolution of the New World diploid cottons (Gossypium, subgenus Houzingenia) based on genome sequencing.</title>
        <authorList>
            <person name="Grover C.E."/>
            <person name="Arick M.A. 2nd"/>
            <person name="Thrash A."/>
            <person name="Conover J.L."/>
            <person name="Sanders W.S."/>
            <person name="Peterson D.G."/>
            <person name="Frelichowski J.E."/>
            <person name="Scheffler J.A."/>
            <person name="Scheffler B.E."/>
            <person name="Wendel J.F."/>
        </authorList>
    </citation>
    <scope>NUCLEOTIDE SEQUENCE [LARGE SCALE GENOMIC DNA]</scope>
    <source>
        <strain evidence="2">8</strain>
        <tissue evidence="2">Leaf</tissue>
    </source>
</reference>
<dbReference type="EMBL" id="JABEZZ010000001">
    <property type="protein sequence ID" value="MBA0578831.1"/>
    <property type="molecule type" value="Genomic_DNA"/>
</dbReference>
<feature type="compositionally biased region" description="Acidic residues" evidence="1">
    <location>
        <begin position="168"/>
        <end position="186"/>
    </location>
</feature>
<sequence>MMNVNQLPRETSGVSKYIEEERYDPWMLVERRQKKGVKLVLAKIGRATAVGERNGSRFESLSGDLGLAKRQVAGKLKARNKIRGKSANKEKLILIEDGPKVGRKIGWGNHVALTCPSSKGKQSIGDSGKKIIVLNWKFEWEKALATVMNESIHGMCSHDRENSRLMDDEVEDDDSSDQSLADAEEA</sequence>
<organism evidence="2 3">
    <name type="scientific">Gossypium raimondii</name>
    <name type="common">Peruvian cotton</name>
    <name type="synonym">Gossypium klotzschianum subsp. raimondii</name>
    <dbReference type="NCBI Taxonomy" id="29730"/>
    <lineage>
        <taxon>Eukaryota</taxon>
        <taxon>Viridiplantae</taxon>
        <taxon>Streptophyta</taxon>
        <taxon>Embryophyta</taxon>
        <taxon>Tracheophyta</taxon>
        <taxon>Spermatophyta</taxon>
        <taxon>Magnoliopsida</taxon>
        <taxon>eudicotyledons</taxon>
        <taxon>Gunneridae</taxon>
        <taxon>Pentapetalae</taxon>
        <taxon>rosids</taxon>
        <taxon>malvids</taxon>
        <taxon>Malvales</taxon>
        <taxon>Malvaceae</taxon>
        <taxon>Malvoideae</taxon>
        <taxon>Gossypium</taxon>
    </lineage>
</organism>
<comment type="caution">
    <text evidence="2">The sequence shown here is derived from an EMBL/GenBank/DDBJ whole genome shotgun (WGS) entry which is preliminary data.</text>
</comment>